<accession>A0A814NVE1</accession>
<sequence length="67" mass="7374">MKVSILSSTLNAKNIDLSKKIFHRVELNFLTDENGLISAQIFLANTYDLGGDKSVTSDIRMNITGSN</sequence>
<protein>
    <submittedName>
        <fullName evidence="1">Uncharacterized protein</fullName>
    </submittedName>
</protein>
<evidence type="ECO:0000313" key="1">
    <source>
        <dbReference type="EMBL" id="CAF1095458.1"/>
    </source>
</evidence>
<dbReference type="AlphaFoldDB" id="A0A814NVE1"/>
<proteinExistence type="predicted"/>
<evidence type="ECO:0000313" key="2">
    <source>
        <dbReference type="EMBL" id="CAF3836720.1"/>
    </source>
</evidence>
<dbReference type="Proteomes" id="UP000663881">
    <property type="component" value="Unassembled WGS sequence"/>
</dbReference>
<dbReference type="EMBL" id="CAJOAY010001390">
    <property type="protein sequence ID" value="CAF3836720.1"/>
    <property type="molecule type" value="Genomic_DNA"/>
</dbReference>
<dbReference type="Proteomes" id="UP000663891">
    <property type="component" value="Unassembled WGS sequence"/>
</dbReference>
<organism evidence="1 3">
    <name type="scientific">Adineta steineri</name>
    <dbReference type="NCBI Taxonomy" id="433720"/>
    <lineage>
        <taxon>Eukaryota</taxon>
        <taxon>Metazoa</taxon>
        <taxon>Spiralia</taxon>
        <taxon>Gnathifera</taxon>
        <taxon>Rotifera</taxon>
        <taxon>Eurotatoria</taxon>
        <taxon>Bdelloidea</taxon>
        <taxon>Adinetida</taxon>
        <taxon>Adinetidae</taxon>
        <taxon>Adineta</taxon>
    </lineage>
</organism>
<comment type="caution">
    <text evidence="1">The sequence shown here is derived from an EMBL/GenBank/DDBJ whole genome shotgun (WGS) entry which is preliminary data.</text>
</comment>
<evidence type="ECO:0000313" key="3">
    <source>
        <dbReference type="Proteomes" id="UP000663891"/>
    </source>
</evidence>
<reference evidence="1" key="1">
    <citation type="submission" date="2021-02" db="EMBL/GenBank/DDBJ databases">
        <authorList>
            <person name="Nowell W R."/>
        </authorList>
    </citation>
    <scope>NUCLEOTIDE SEQUENCE</scope>
</reference>
<name>A0A814NVE1_9BILA</name>
<gene>
    <name evidence="2" type="ORF">OKA104_LOCUS20637</name>
    <name evidence="1" type="ORF">VCS650_LOCUS19796</name>
</gene>
<dbReference type="EMBL" id="CAJNON010000200">
    <property type="protein sequence ID" value="CAF1095458.1"/>
    <property type="molecule type" value="Genomic_DNA"/>
</dbReference>